<comment type="caution">
    <text evidence="1">The sequence shown here is derived from an EMBL/GenBank/DDBJ whole genome shotgun (WGS) entry which is preliminary data.</text>
</comment>
<organism evidence="1">
    <name type="scientific">gut metagenome</name>
    <dbReference type="NCBI Taxonomy" id="749906"/>
    <lineage>
        <taxon>unclassified sequences</taxon>
        <taxon>metagenomes</taxon>
        <taxon>organismal metagenomes</taxon>
    </lineage>
</organism>
<name>J9FPJ2_9ZZZZ</name>
<dbReference type="AlphaFoldDB" id="J9FPJ2"/>
<feature type="non-terminal residue" evidence="1">
    <location>
        <position position="78"/>
    </location>
</feature>
<feature type="non-terminal residue" evidence="1">
    <location>
        <position position="1"/>
    </location>
</feature>
<sequence>GDYLFSSPEATPFEVMLTQVGDKIIEYESHRYKQQRLVAFSNWPTTDPFTYPENVSGFFMKCAQVDVEHIKETDAFWQ</sequence>
<accession>J9FPJ2</accession>
<proteinExistence type="predicted"/>
<evidence type="ECO:0000313" key="1">
    <source>
        <dbReference type="EMBL" id="EJW89309.1"/>
    </source>
</evidence>
<protein>
    <submittedName>
        <fullName evidence="1">Uncharacterized protein</fullName>
    </submittedName>
</protein>
<reference evidence="1" key="1">
    <citation type="journal article" date="2012" name="PLoS ONE">
        <title>Gene sets for utilization of primary and secondary nutrition supplies in the distal gut of endangered iberian lynx.</title>
        <authorList>
            <person name="Alcaide M."/>
            <person name="Messina E."/>
            <person name="Richter M."/>
            <person name="Bargiela R."/>
            <person name="Peplies J."/>
            <person name="Huws S.A."/>
            <person name="Newbold C.J."/>
            <person name="Golyshin P.N."/>
            <person name="Simon M.A."/>
            <person name="Lopez G."/>
            <person name="Yakimov M.M."/>
            <person name="Ferrer M."/>
        </authorList>
    </citation>
    <scope>NUCLEOTIDE SEQUENCE</scope>
</reference>
<gene>
    <name evidence="1" type="ORF">EVA_22584</name>
</gene>
<dbReference type="EMBL" id="AMCI01009555">
    <property type="protein sequence ID" value="EJW89309.1"/>
    <property type="molecule type" value="Genomic_DNA"/>
</dbReference>